<accession>A0A1G2FDG7</accession>
<evidence type="ECO:0000256" key="7">
    <source>
        <dbReference type="ARBA" id="ARBA00022840"/>
    </source>
</evidence>
<dbReference type="PANTHER" id="PTHR47964:SF1">
    <property type="entry name" value="ATP-DEPENDENT DNA HELICASE HOMOLOG RECG, CHLOROPLASTIC"/>
    <property type="match status" value="1"/>
</dbReference>
<dbReference type="InterPro" id="IPR011545">
    <property type="entry name" value="DEAD/DEAH_box_helicase_dom"/>
</dbReference>
<proteinExistence type="inferred from homology"/>
<evidence type="ECO:0000256" key="5">
    <source>
        <dbReference type="ARBA" id="ARBA00022801"/>
    </source>
</evidence>
<keyword evidence="11" id="KW-0413">Isomerase</keyword>
<reference evidence="18 19" key="1">
    <citation type="journal article" date="2016" name="Nat. Commun.">
        <title>Thousands of microbial genomes shed light on interconnected biogeochemical processes in an aquifer system.</title>
        <authorList>
            <person name="Anantharaman K."/>
            <person name="Brown C.T."/>
            <person name="Hug L.A."/>
            <person name="Sharon I."/>
            <person name="Castelle C.J."/>
            <person name="Probst A.J."/>
            <person name="Thomas B.C."/>
            <person name="Singh A."/>
            <person name="Wilkins M.J."/>
            <person name="Karaoz U."/>
            <person name="Brodie E.L."/>
            <person name="Williams K.H."/>
            <person name="Hubbard S.S."/>
            <person name="Banfield J.F."/>
        </authorList>
    </citation>
    <scope>NUCLEOTIDE SEQUENCE [LARGE SCALE GENOMIC DNA]</scope>
</reference>
<dbReference type="GO" id="GO:0016887">
    <property type="term" value="F:ATP hydrolysis activity"/>
    <property type="evidence" value="ECO:0007669"/>
    <property type="project" value="RHEA"/>
</dbReference>
<keyword evidence="4 15" id="KW-0227">DNA damage</keyword>
<name>A0A1G2FDG7_9BACT</name>
<evidence type="ECO:0000256" key="2">
    <source>
        <dbReference type="ARBA" id="ARBA00017846"/>
    </source>
</evidence>
<evidence type="ECO:0000256" key="10">
    <source>
        <dbReference type="ARBA" id="ARBA00023204"/>
    </source>
</evidence>
<dbReference type="Pfam" id="PF00271">
    <property type="entry name" value="Helicase_C"/>
    <property type="match status" value="1"/>
</dbReference>
<comment type="catalytic activity">
    <reaction evidence="14 15">
        <text>ATP + H2O = ADP + phosphate + H(+)</text>
        <dbReference type="Rhea" id="RHEA:13065"/>
        <dbReference type="ChEBI" id="CHEBI:15377"/>
        <dbReference type="ChEBI" id="CHEBI:15378"/>
        <dbReference type="ChEBI" id="CHEBI:30616"/>
        <dbReference type="ChEBI" id="CHEBI:43474"/>
        <dbReference type="ChEBI" id="CHEBI:456216"/>
        <dbReference type="EC" id="5.6.2.4"/>
    </reaction>
</comment>
<dbReference type="InterPro" id="IPR012340">
    <property type="entry name" value="NA-bd_OB-fold"/>
</dbReference>
<dbReference type="PROSITE" id="PS51192">
    <property type="entry name" value="HELICASE_ATP_BIND_1"/>
    <property type="match status" value="1"/>
</dbReference>
<dbReference type="CDD" id="cd17992">
    <property type="entry name" value="DEXHc_RecG"/>
    <property type="match status" value="1"/>
</dbReference>
<dbReference type="CDD" id="cd04488">
    <property type="entry name" value="RecG_wedge_OBF"/>
    <property type="match status" value="1"/>
</dbReference>
<dbReference type="Gene3D" id="3.40.50.300">
    <property type="entry name" value="P-loop containing nucleotide triphosphate hydrolases"/>
    <property type="match status" value="2"/>
</dbReference>
<dbReference type="PANTHER" id="PTHR47964">
    <property type="entry name" value="ATP-DEPENDENT DNA HELICASE HOMOLOG RECG, CHLOROPLASTIC"/>
    <property type="match status" value="1"/>
</dbReference>
<dbReference type="InterPro" id="IPR001650">
    <property type="entry name" value="Helicase_C-like"/>
</dbReference>
<keyword evidence="7 15" id="KW-0067">ATP-binding</keyword>
<comment type="similarity">
    <text evidence="1 15">Belongs to the helicase family. RecG subfamily.</text>
</comment>
<dbReference type="SMART" id="SM00487">
    <property type="entry name" value="DEXDc"/>
    <property type="match status" value="1"/>
</dbReference>
<evidence type="ECO:0000256" key="15">
    <source>
        <dbReference type="RuleBase" id="RU363016"/>
    </source>
</evidence>
<dbReference type="PROSITE" id="PS51194">
    <property type="entry name" value="HELICASE_CTER"/>
    <property type="match status" value="1"/>
</dbReference>
<dbReference type="Pfam" id="PF17191">
    <property type="entry name" value="RecG_wedge"/>
    <property type="match status" value="1"/>
</dbReference>
<dbReference type="InterPro" id="IPR004609">
    <property type="entry name" value="ATP-dep_DNA_helicase_RecG"/>
</dbReference>
<dbReference type="GO" id="GO:0006281">
    <property type="term" value="P:DNA repair"/>
    <property type="evidence" value="ECO:0007669"/>
    <property type="project" value="UniProtKB-UniRule"/>
</dbReference>
<protein>
    <recommendedName>
        <fullName evidence="2 15">ATP-dependent DNA helicase RecG</fullName>
        <ecNumber evidence="13 15">5.6.2.4</ecNumber>
    </recommendedName>
</protein>
<dbReference type="Proteomes" id="UP000176974">
    <property type="component" value="Unassembled WGS sequence"/>
</dbReference>
<dbReference type="Pfam" id="PF00270">
    <property type="entry name" value="DEAD"/>
    <property type="match status" value="1"/>
</dbReference>
<dbReference type="GO" id="GO:0003677">
    <property type="term" value="F:DNA binding"/>
    <property type="evidence" value="ECO:0007669"/>
    <property type="project" value="UniProtKB-KW"/>
</dbReference>
<keyword evidence="10 15" id="KW-0234">DNA repair</keyword>
<evidence type="ECO:0000256" key="12">
    <source>
        <dbReference type="ARBA" id="ARBA00034617"/>
    </source>
</evidence>
<comment type="function">
    <text evidence="15">Plays a critical role in recombination and DNA repair. Helps process Holliday junction intermediates to mature products by catalyzing branch migration. Has replication fork regression activity, unwinds stalled or blocked replication forks to make a HJ that can be resolved. Has a DNA unwinding activity characteristic of a DNA helicase with 3'-5' polarity.</text>
</comment>
<evidence type="ECO:0000256" key="13">
    <source>
        <dbReference type="ARBA" id="ARBA00034808"/>
    </source>
</evidence>
<dbReference type="AlphaFoldDB" id="A0A1G2FDG7"/>
<dbReference type="InterPro" id="IPR027417">
    <property type="entry name" value="P-loop_NTPase"/>
</dbReference>
<keyword evidence="8" id="KW-0238">DNA-binding</keyword>
<dbReference type="Gene3D" id="2.40.50.140">
    <property type="entry name" value="Nucleic acid-binding proteins"/>
    <property type="match status" value="1"/>
</dbReference>
<evidence type="ECO:0000313" key="18">
    <source>
        <dbReference type="EMBL" id="OGZ35700.1"/>
    </source>
</evidence>
<evidence type="ECO:0000256" key="11">
    <source>
        <dbReference type="ARBA" id="ARBA00023235"/>
    </source>
</evidence>
<keyword evidence="3 15" id="KW-0547">Nucleotide-binding</keyword>
<feature type="domain" description="Helicase C-terminal" evidence="17">
    <location>
        <begin position="453"/>
        <end position="613"/>
    </location>
</feature>
<dbReference type="GO" id="GO:0005524">
    <property type="term" value="F:ATP binding"/>
    <property type="evidence" value="ECO:0007669"/>
    <property type="project" value="UniProtKB-KW"/>
</dbReference>
<feature type="domain" description="Helicase ATP-binding" evidence="16">
    <location>
        <begin position="276"/>
        <end position="427"/>
    </location>
</feature>
<dbReference type="EC" id="5.6.2.4" evidence="13 15"/>
<evidence type="ECO:0000259" key="16">
    <source>
        <dbReference type="PROSITE" id="PS51192"/>
    </source>
</evidence>
<keyword evidence="6 15" id="KW-0347">Helicase</keyword>
<dbReference type="NCBIfam" id="NF008168">
    <property type="entry name" value="PRK10917.2-2"/>
    <property type="match status" value="1"/>
</dbReference>
<evidence type="ECO:0000256" key="14">
    <source>
        <dbReference type="ARBA" id="ARBA00048988"/>
    </source>
</evidence>
<evidence type="ECO:0000256" key="9">
    <source>
        <dbReference type="ARBA" id="ARBA00023172"/>
    </source>
</evidence>
<dbReference type="SUPFAM" id="SSF50249">
    <property type="entry name" value="Nucleic acid-binding proteins"/>
    <property type="match status" value="1"/>
</dbReference>
<dbReference type="InterPro" id="IPR033454">
    <property type="entry name" value="RecG_wedge"/>
</dbReference>
<organism evidence="18 19">
    <name type="scientific">Candidatus Portnoybacteria bacterium RIFCSPHIGHO2_01_FULL_40_12b</name>
    <dbReference type="NCBI Taxonomy" id="1801994"/>
    <lineage>
        <taxon>Bacteria</taxon>
        <taxon>Candidatus Portnoyibacteriota</taxon>
    </lineage>
</organism>
<dbReference type="GO" id="GO:0006310">
    <property type="term" value="P:DNA recombination"/>
    <property type="evidence" value="ECO:0007669"/>
    <property type="project" value="UniProtKB-UniRule"/>
</dbReference>
<evidence type="ECO:0000256" key="3">
    <source>
        <dbReference type="ARBA" id="ARBA00022741"/>
    </source>
</evidence>
<keyword evidence="9 15" id="KW-0233">DNA recombination</keyword>
<dbReference type="SMART" id="SM00490">
    <property type="entry name" value="HELICc"/>
    <property type="match status" value="1"/>
</dbReference>
<evidence type="ECO:0000313" key="19">
    <source>
        <dbReference type="Proteomes" id="UP000176974"/>
    </source>
</evidence>
<evidence type="ECO:0000259" key="17">
    <source>
        <dbReference type="PROSITE" id="PS51194"/>
    </source>
</evidence>
<comment type="caution">
    <text evidence="18">The sequence shown here is derived from an EMBL/GenBank/DDBJ whole genome shotgun (WGS) entry which is preliminary data.</text>
</comment>
<gene>
    <name evidence="18" type="ORF">A2815_03020</name>
</gene>
<evidence type="ECO:0000256" key="1">
    <source>
        <dbReference type="ARBA" id="ARBA00007504"/>
    </source>
</evidence>
<dbReference type="NCBIfam" id="NF008165">
    <property type="entry name" value="PRK10917.1-3"/>
    <property type="match status" value="1"/>
</dbReference>
<dbReference type="GO" id="GO:0043138">
    <property type="term" value="F:3'-5' DNA helicase activity"/>
    <property type="evidence" value="ECO:0007669"/>
    <property type="project" value="UniProtKB-EC"/>
</dbReference>
<dbReference type="InterPro" id="IPR047112">
    <property type="entry name" value="RecG/Mfd"/>
</dbReference>
<sequence>MDLFLPIEKAGRLYKMYALRLEKLNIEILEDFLYHVPFRYDDFSLISKINRVQPGEVVTIQGTVSEIKSEFTKNFKRLQKAEIADESGTIEVVWFNQPYLINVIHKNDKIALSGKIEWYLRRKVMQSPDYEIITNLPPIHTGRLVPVYPETKGITSKWLRRQVHKLIEENKNQFAEYLPDSIINSHSLITINNAIEQIHFPKTIENAEKSRQRLSFDELFLLQLSSMERKLNWNRNLIGNLFSIDNFKEKIKEFWKRLPFTLTNAQKRVVSEIFKDLAKNKPMNRLLEGDVGSGKTVVSAIAMFLSHLNGFQSVLMAPTEILAQQHLRTISQLLTPFKIKVGFATGSQKVKIKDFDVMVGTHAVLEKGINFDKLGLVVIDEQQRFGVEQRAIIRNRGKNPHLLTMTATPIPRTIALTLYGDLDLSILDEMPIGRKQIKTWLVPAEKRIGAYSWIKKQIKDTKSQVFIVCPFIEESETMQTVRAAVKEFEKLKKNIFKNLRLGLLHGKMKAKEKEEMLNKFRDGKIDILVATPVVEVGIDIPNATIILIEASERFGLAQLHQLRGRVGRGGKQSYCLLFTESLNSQTLERLKAMEKHNFGAELAELDLRLRGPGEIYGTAQHGRKMLKIASFSDFDLIKKTGVAAKKIFPDLKNYPKLLAKLKTINLKQVSPD</sequence>
<keyword evidence="5 15" id="KW-0378">Hydrolase</keyword>
<dbReference type="SUPFAM" id="SSF52540">
    <property type="entry name" value="P-loop containing nucleoside triphosphate hydrolases"/>
    <property type="match status" value="2"/>
</dbReference>
<dbReference type="NCBIfam" id="TIGR00643">
    <property type="entry name" value="recG"/>
    <property type="match status" value="1"/>
</dbReference>
<evidence type="ECO:0000256" key="4">
    <source>
        <dbReference type="ARBA" id="ARBA00022763"/>
    </source>
</evidence>
<comment type="catalytic activity">
    <reaction evidence="12 15">
        <text>Couples ATP hydrolysis with the unwinding of duplex DNA by translocating in the 3'-5' direction.</text>
        <dbReference type="EC" id="5.6.2.4"/>
    </reaction>
</comment>
<dbReference type="EMBL" id="MHMY01000008">
    <property type="protein sequence ID" value="OGZ35700.1"/>
    <property type="molecule type" value="Genomic_DNA"/>
</dbReference>
<evidence type="ECO:0000256" key="6">
    <source>
        <dbReference type="ARBA" id="ARBA00022806"/>
    </source>
</evidence>
<evidence type="ECO:0000256" key="8">
    <source>
        <dbReference type="ARBA" id="ARBA00023125"/>
    </source>
</evidence>
<dbReference type="InterPro" id="IPR014001">
    <property type="entry name" value="Helicase_ATP-bd"/>
</dbReference>